<dbReference type="Proteomes" id="UP000185478">
    <property type="component" value="Chromosome"/>
</dbReference>
<dbReference type="PANTHER" id="PTHR43434:SF20">
    <property type="entry name" value="5'-NUCLEOTIDASE"/>
    <property type="match status" value="1"/>
</dbReference>
<dbReference type="AlphaFoldDB" id="A0A1L7CH41"/>
<protein>
    <recommendedName>
        <fullName evidence="3">HAD family hydrolase</fullName>
    </recommendedName>
</protein>
<dbReference type="RefSeq" id="WP_075728604.1">
    <property type="nucleotide sequence ID" value="NZ_CP009245.1"/>
</dbReference>
<dbReference type="InterPro" id="IPR041492">
    <property type="entry name" value="HAD_2"/>
</dbReference>
<keyword evidence="2" id="KW-1185">Reference proteome</keyword>
<name>A0A1L7CH41_9CORY</name>
<proteinExistence type="predicted"/>
<dbReference type="InterPro" id="IPR023214">
    <property type="entry name" value="HAD_sf"/>
</dbReference>
<organism evidence="1 2">
    <name type="scientific">Corynebacterium aquilae DSM 44791</name>
    <dbReference type="NCBI Taxonomy" id="1431546"/>
    <lineage>
        <taxon>Bacteria</taxon>
        <taxon>Bacillati</taxon>
        <taxon>Actinomycetota</taxon>
        <taxon>Actinomycetes</taxon>
        <taxon>Mycobacteriales</taxon>
        <taxon>Corynebacteriaceae</taxon>
        <taxon>Corynebacterium</taxon>
    </lineage>
</organism>
<evidence type="ECO:0000313" key="2">
    <source>
        <dbReference type="Proteomes" id="UP000185478"/>
    </source>
</evidence>
<dbReference type="KEGG" id="caqu:CAQU_08810"/>
<dbReference type="PANTHER" id="PTHR43434">
    <property type="entry name" value="PHOSPHOGLYCOLATE PHOSPHATASE"/>
    <property type="match status" value="1"/>
</dbReference>
<dbReference type="GO" id="GO:0004713">
    <property type="term" value="F:protein tyrosine kinase activity"/>
    <property type="evidence" value="ECO:0007669"/>
    <property type="project" value="TreeGrafter"/>
</dbReference>
<evidence type="ECO:0008006" key="3">
    <source>
        <dbReference type="Google" id="ProtNLM"/>
    </source>
</evidence>
<dbReference type="SUPFAM" id="SSF56784">
    <property type="entry name" value="HAD-like"/>
    <property type="match status" value="1"/>
</dbReference>
<sequence length="224" mass="23924">MRAVLMDVDGTMIDSYPGVVASYLAALEQVGASHPEAKPLRQVLGPPMVESFAEAGVVGADIEKARQAYMDAYRADGWTNASAYEGVGDFLQAMKDQQVVLATATSKGDFFTRKVLERAGLLDFFDVVATAGIPGVREFPTKADVVGDAVAQVRAVAAARGLDADEPIDFVMVGDRHHDISGAKTHGIDTVAATWGYGDEAEWAMARARAKDFSELGRVIDGLW</sequence>
<dbReference type="InterPro" id="IPR023198">
    <property type="entry name" value="PGP-like_dom2"/>
</dbReference>
<dbReference type="InterPro" id="IPR050155">
    <property type="entry name" value="HAD-like_hydrolase_sf"/>
</dbReference>
<evidence type="ECO:0000313" key="1">
    <source>
        <dbReference type="EMBL" id="APT85156.1"/>
    </source>
</evidence>
<dbReference type="OrthoDB" id="9776368at2"/>
<dbReference type="EMBL" id="CP009245">
    <property type="protein sequence ID" value="APT85156.1"/>
    <property type="molecule type" value="Genomic_DNA"/>
</dbReference>
<dbReference type="STRING" id="1431546.CAQU_08810"/>
<dbReference type="Gene3D" id="1.10.150.240">
    <property type="entry name" value="Putative phosphatase, domain 2"/>
    <property type="match status" value="1"/>
</dbReference>
<dbReference type="InterPro" id="IPR036412">
    <property type="entry name" value="HAD-like_sf"/>
</dbReference>
<dbReference type="Pfam" id="PF13419">
    <property type="entry name" value="HAD_2"/>
    <property type="match status" value="1"/>
</dbReference>
<gene>
    <name evidence="1" type="ORF">CAQU_08810</name>
</gene>
<reference evidence="1 2" key="1">
    <citation type="submission" date="2014-08" db="EMBL/GenBank/DDBJ databases">
        <title>Complete genome sequence of Corynebacterium aquilae S-613T(T) (=DSM 44791(T)), isolated from the choana of a healthy golden eagle.</title>
        <authorList>
            <person name="Ruckert C."/>
            <person name="Albersmeier A."/>
            <person name="Winkler A."/>
            <person name="Kalinowski J."/>
        </authorList>
    </citation>
    <scope>NUCLEOTIDE SEQUENCE [LARGE SCALE GENOMIC DNA]</scope>
    <source>
        <strain evidence="1 2">S-613</strain>
    </source>
</reference>
<accession>A0A1L7CH41</accession>
<dbReference type="Gene3D" id="3.40.50.1000">
    <property type="entry name" value="HAD superfamily/HAD-like"/>
    <property type="match status" value="1"/>
</dbReference>
<dbReference type="GO" id="GO:0005829">
    <property type="term" value="C:cytosol"/>
    <property type="evidence" value="ECO:0007669"/>
    <property type="project" value="TreeGrafter"/>
</dbReference>